<dbReference type="InterPro" id="IPR011701">
    <property type="entry name" value="MFS"/>
</dbReference>
<dbReference type="GO" id="GO:0005886">
    <property type="term" value="C:plasma membrane"/>
    <property type="evidence" value="ECO:0007669"/>
    <property type="project" value="TreeGrafter"/>
</dbReference>
<feature type="region of interest" description="Disordered" evidence="5">
    <location>
        <begin position="36"/>
        <end position="140"/>
    </location>
</feature>
<feature type="transmembrane region" description="Helical" evidence="6">
    <location>
        <begin position="249"/>
        <end position="269"/>
    </location>
</feature>
<dbReference type="InterPro" id="IPR020846">
    <property type="entry name" value="MFS_dom"/>
</dbReference>
<comment type="subcellular location">
    <subcellularLocation>
        <location evidence="1">Membrane</location>
        <topology evidence="1">Multi-pass membrane protein</topology>
    </subcellularLocation>
</comment>
<evidence type="ECO:0000256" key="3">
    <source>
        <dbReference type="ARBA" id="ARBA00022989"/>
    </source>
</evidence>
<dbReference type="InterPro" id="IPR036259">
    <property type="entry name" value="MFS_trans_sf"/>
</dbReference>
<feature type="transmembrane region" description="Helical" evidence="6">
    <location>
        <begin position="156"/>
        <end position="179"/>
    </location>
</feature>
<feature type="transmembrane region" description="Helical" evidence="6">
    <location>
        <begin position="539"/>
        <end position="556"/>
    </location>
</feature>
<dbReference type="PROSITE" id="PS50850">
    <property type="entry name" value="MFS"/>
    <property type="match status" value="1"/>
</dbReference>
<dbReference type="CDD" id="cd17323">
    <property type="entry name" value="MFS_Tpo1_MDR_like"/>
    <property type="match status" value="1"/>
</dbReference>
<feature type="transmembrane region" description="Helical" evidence="6">
    <location>
        <begin position="470"/>
        <end position="489"/>
    </location>
</feature>
<feature type="compositionally biased region" description="Polar residues" evidence="5">
    <location>
        <begin position="91"/>
        <end position="103"/>
    </location>
</feature>
<feature type="compositionally biased region" description="Basic and acidic residues" evidence="5">
    <location>
        <begin position="105"/>
        <end position="119"/>
    </location>
</feature>
<dbReference type="OrthoDB" id="3357846at2759"/>
<protein>
    <submittedName>
        <fullName evidence="8">MFS general substrate transporter</fullName>
    </submittedName>
</protein>
<dbReference type="InParanoid" id="A0A316YJW0"/>
<name>A0A316YJW0_9BASI</name>
<dbReference type="Pfam" id="PF07690">
    <property type="entry name" value="MFS_1"/>
    <property type="match status" value="1"/>
</dbReference>
<evidence type="ECO:0000256" key="2">
    <source>
        <dbReference type="ARBA" id="ARBA00022692"/>
    </source>
</evidence>
<evidence type="ECO:0000313" key="8">
    <source>
        <dbReference type="EMBL" id="PWN89356.1"/>
    </source>
</evidence>
<dbReference type="GO" id="GO:1990961">
    <property type="term" value="P:xenobiotic detoxification by transmembrane export across the plasma membrane"/>
    <property type="evidence" value="ECO:0007669"/>
    <property type="project" value="TreeGrafter"/>
</dbReference>
<dbReference type="AlphaFoldDB" id="A0A316YJW0"/>
<accession>A0A316YJW0</accession>
<feature type="transmembrane region" description="Helical" evidence="6">
    <location>
        <begin position="313"/>
        <end position="334"/>
    </location>
</feature>
<evidence type="ECO:0000259" key="7">
    <source>
        <dbReference type="PROSITE" id="PS50850"/>
    </source>
</evidence>
<feature type="transmembrane region" description="Helical" evidence="6">
    <location>
        <begin position="191"/>
        <end position="212"/>
    </location>
</feature>
<feature type="compositionally biased region" description="Polar residues" evidence="5">
    <location>
        <begin position="66"/>
        <end position="77"/>
    </location>
</feature>
<dbReference type="RefSeq" id="XP_025376554.1">
    <property type="nucleotide sequence ID" value="XM_025524130.1"/>
</dbReference>
<evidence type="ECO:0000256" key="4">
    <source>
        <dbReference type="ARBA" id="ARBA00023136"/>
    </source>
</evidence>
<evidence type="ECO:0000256" key="6">
    <source>
        <dbReference type="SAM" id="Phobius"/>
    </source>
</evidence>
<keyword evidence="4 6" id="KW-0472">Membrane</keyword>
<evidence type="ECO:0000256" key="1">
    <source>
        <dbReference type="ARBA" id="ARBA00004141"/>
    </source>
</evidence>
<keyword evidence="3 6" id="KW-1133">Transmembrane helix</keyword>
<proteinExistence type="predicted"/>
<feature type="transmembrane region" description="Helical" evidence="6">
    <location>
        <begin position="224"/>
        <end position="243"/>
    </location>
</feature>
<dbReference type="EMBL" id="KZ819637">
    <property type="protein sequence ID" value="PWN89356.1"/>
    <property type="molecule type" value="Genomic_DNA"/>
</dbReference>
<feature type="transmembrane region" description="Helical" evidence="6">
    <location>
        <begin position="495"/>
        <end position="519"/>
    </location>
</feature>
<reference evidence="8 9" key="1">
    <citation type="journal article" date="2018" name="Mol. Biol. Evol.">
        <title>Broad Genomic Sampling Reveals a Smut Pathogenic Ancestry of the Fungal Clade Ustilaginomycotina.</title>
        <authorList>
            <person name="Kijpornyongpan T."/>
            <person name="Mondo S.J."/>
            <person name="Barry K."/>
            <person name="Sandor L."/>
            <person name="Lee J."/>
            <person name="Lipzen A."/>
            <person name="Pangilinan J."/>
            <person name="LaButti K."/>
            <person name="Hainaut M."/>
            <person name="Henrissat B."/>
            <person name="Grigoriev I.V."/>
            <person name="Spatafora J.W."/>
            <person name="Aime M.C."/>
        </authorList>
    </citation>
    <scope>NUCLEOTIDE SEQUENCE [LARGE SCALE GENOMIC DNA]</scope>
    <source>
        <strain evidence="8 9">MCA 4198</strain>
    </source>
</reference>
<feature type="transmembrane region" description="Helical" evidence="6">
    <location>
        <begin position="390"/>
        <end position="409"/>
    </location>
</feature>
<dbReference type="FunFam" id="1.20.1250.20:FF:000011">
    <property type="entry name" value="MFS multidrug transporter, putative"/>
    <property type="match status" value="1"/>
</dbReference>
<dbReference type="Proteomes" id="UP000245768">
    <property type="component" value="Unassembled WGS sequence"/>
</dbReference>
<evidence type="ECO:0000313" key="9">
    <source>
        <dbReference type="Proteomes" id="UP000245768"/>
    </source>
</evidence>
<gene>
    <name evidence="8" type="ORF">FA10DRAFT_287233</name>
</gene>
<keyword evidence="9" id="KW-1185">Reference proteome</keyword>
<keyword evidence="2 6" id="KW-0812">Transmembrane</keyword>
<feature type="transmembrane region" description="Helical" evidence="6">
    <location>
        <begin position="568"/>
        <end position="592"/>
    </location>
</feature>
<dbReference type="PANTHER" id="PTHR23502">
    <property type="entry name" value="MAJOR FACILITATOR SUPERFAMILY"/>
    <property type="match status" value="1"/>
</dbReference>
<feature type="domain" description="Major facilitator superfamily (MFS) profile" evidence="7">
    <location>
        <begin position="157"/>
        <end position="597"/>
    </location>
</feature>
<sequence>MDSFHETLAGQIIYRLSGRKVLQYKEEDPAFGVPERYYKGLSKGSPTSEVAPTEEKQVQQRPPVRTAQSNRSAQSGDTRFYTPREERQEAFETSSLGTGTTVGEEQGKNTHTEAGKEAQEETNAPVKAKPDPNLVSWYGPEDRENPRNWTVTKKCFVTFNLCILTFSIYMGSSIVTPSLQELASYFEVSPVVATLSLTLFVIGYGVGPMVLAPLSEIPAIGRNAPYIITLAIFVGLQPAVATAKTPATYFILRFLSGVFGSPALATGGASIGDLFEPKKRAYAMGVWGLSAVCGPTLGPLIGGFAFDGLGWRWTIWPLAILSATSLVWLTFFLPETSSTNILYRRADRLRRRTGNMDLYSEGEVMMKNMTGSDVVQMTLVRPFILQMEPIVGLLNLHIGFVYSILYTWLEAFPLVFGQVYGFNSGEQGLAFLGLFVGSVLCYVGFCIYSRLHLEPLFDKKGGMIDPEDRLLVAMFGCGFIPLCLFGFGWTSTASIHWIVPIIFSSFFGVGTFLLFQAILNYEADAYPQYAASVLASNDLFRSLMGAAFPLFARQMFENLEKLNGPAAFPVAWGCVLLGCIGLALCPLPFIFYKYGARIRKYSKYATSEKPVEPETFNDA</sequence>
<feature type="transmembrane region" description="Helical" evidence="6">
    <location>
        <begin position="429"/>
        <end position="449"/>
    </location>
</feature>
<dbReference type="GeneID" id="37046046"/>
<evidence type="ECO:0000256" key="5">
    <source>
        <dbReference type="SAM" id="MobiDB-lite"/>
    </source>
</evidence>
<feature type="transmembrane region" description="Helical" evidence="6">
    <location>
        <begin position="281"/>
        <end position="301"/>
    </location>
</feature>
<dbReference type="GO" id="GO:0015244">
    <property type="term" value="F:fluconazole transmembrane transporter activity"/>
    <property type="evidence" value="ECO:0007669"/>
    <property type="project" value="TreeGrafter"/>
</dbReference>
<dbReference type="STRING" id="215250.A0A316YJW0"/>
<dbReference type="FunCoup" id="A0A316YJW0">
    <property type="interactions" value="8"/>
</dbReference>
<dbReference type="PANTHER" id="PTHR23502:SF23">
    <property type="entry name" value="FLUCONAZOLE RESISTANCE PROTEIN 1"/>
    <property type="match status" value="1"/>
</dbReference>
<dbReference type="SUPFAM" id="SSF103473">
    <property type="entry name" value="MFS general substrate transporter"/>
    <property type="match status" value="1"/>
</dbReference>
<dbReference type="Gene3D" id="1.20.1250.20">
    <property type="entry name" value="MFS general substrate transporter like domains"/>
    <property type="match status" value="1"/>
</dbReference>
<organism evidence="8 9">
    <name type="scientific">Acaromyces ingoldii</name>
    <dbReference type="NCBI Taxonomy" id="215250"/>
    <lineage>
        <taxon>Eukaryota</taxon>
        <taxon>Fungi</taxon>
        <taxon>Dikarya</taxon>
        <taxon>Basidiomycota</taxon>
        <taxon>Ustilaginomycotina</taxon>
        <taxon>Exobasidiomycetes</taxon>
        <taxon>Exobasidiales</taxon>
        <taxon>Cryptobasidiaceae</taxon>
        <taxon>Acaromyces</taxon>
    </lineage>
</organism>